<sequence>TIQDEIAMLEGWLQKYKLTQEERMAILLRIAALDRKIAEENYAIWMAQHDLRVAFAKDNLEALKLEAGRRLEILHHLERQINVEGLQSEILKARLSFYQALVAVEKEWIALAKERGLTNSEIEAEMRALWIRYHEDMGKTEEEAMATWGEHWQELLKIMGLVSETIQGRWDNLTKRLVNRLKEWLRNSKGYLNDWALSAVEIFDFAINAIANAFVELFQYIMEGGARALELSRDQTLERLSTVERALEVEARAHGKFTDKYKELLDAQEDAQKE</sequence>
<protein>
    <submittedName>
        <fullName evidence="1">Uncharacterized protein</fullName>
    </submittedName>
</protein>
<feature type="non-terminal residue" evidence="1">
    <location>
        <position position="1"/>
    </location>
</feature>
<organism evidence="1">
    <name type="scientific">marine sediment metagenome</name>
    <dbReference type="NCBI Taxonomy" id="412755"/>
    <lineage>
        <taxon>unclassified sequences</taxon>
        <taxon>metagenomes</taxon>
        <taxon>ecological metagenomes</taxon>
    </lineage>
</organism>
<comment type="caution">
    <text evidence="1">The sequence shown here is derived from an EMBL/GenBank/DDBJ whole genome shotgun (WGS) entry which is preliminary data.</text>
</comment>
<accession>X1I5V2</accession>
<gene>
    <name evidence="1" type="ORF">S03H2_39980</name>
</gene>
<name>X1I5V2_9ZZZZ</name>
<dbReference type="AlphaFoldDB" id="X1I5V2"/>
<proteinExistence type="predicted"/>
<dbReference type="EMBL" id="BARU01024754">
    <property type="protein sequence ID" value="GAH52943.1"/>
    <property type="molecule type" value="Genomic_DNA"/>
</dbReference>
<evidence type="ECO:0000313" key="1">
    <source>
        <dbReference type="EMBL" id="GAH52943.1"/>
    </source>
</evidence>
<reference evidence="1" key="1">
    <citation type="journal article" date="2014" name="Front. Microbiol.">
        <title>High frequency of phylogenetically diverse reductive dehalogenase-homologous genes in deep subseafloor sedimentary metagenomes.</title>
        <authorList>
            <person name="Kawai M."/>
            <person name="Futagami T."/>
            <person name="Toyoda A."/>
            <person name="Takaki Y."/>
            <person name="Nishi S."/>
            <person name="Hori S."/>
            <person name="Arai W."/>
            <person name="Tsubouchi T."/>
            <person name="Morono Y."/>
            <person name="Uchiyama I."/>
            <person name="Ito T."/>
            <person name="Fujiyama A."/>
            <person name="Inagaki F."/>
            <person name="Takami H."/>
        </authorList>
    </citation>
    <scope>NUCLEOTIDE SEQUENCE</scope>
    <source>
        <strain evidence="1">Expedition CK06-06</strain>
    </source>
</reference>
<feature type="non-terminal residue" evidence="1">
    <location>
        <position position="274"/>
    </location>
</feature>